<accession>A0A0F8XKC7</accession>
<dbReference type="AlphaFoldDB" id="A0A0F8XKC7"/>
<dbReference type="EMBL" id="LAZR01062431">
    <property type="protein sequence ID" value="KKK61525.1"/>
    <property type="molecule type" value="Genomic_DNA"/>
</dbReference>
<reference evidence="1" key="1">
    <citation type="journal article" date="2015" name="Nature">
        <title>Complex archaea that bridge the gap between prokaryotes and eukaryotes.</title>
        <authorList>
            <person name="Spang A."/>
            <person name="Saw J.H."/>
            <person name="Jorgensen S.L."/>
            <person name="Zaremba-Niedzwiedzka K."/>
            <person name="Martijn J."/>
            <person name="Lind A.E."/>
            <person name="van Eijk R."/>
            <person name="Schleper C."/>
            <person name="Guy L."/>
            <person name="Ettema T.J."/>
        </authorList>
    </citation>
    <scope>NUCLEOTIDE SEQUENCE</scope>
</reference>
<organism evidence="1">
    <name type="scientific">marine sediment metagenome</name>
    <dbReference type="NCBI Taxonomy" id="412755"/>
    <lineage>
        <taxon>unclassified sequences</taxon>
        <taxon>metagenomes</taxon>
        <taxon>ecological metagenomes</taxon>
    </lineage>
</organism>
<gene>
    <name evidence="1" type="ORF">LCGC14_3013450</name>
</gene>
<name>A0A0F8XKC7_9ZZZZ</name>
<sequence length="162" mass="17678">LLYAIMGDAHTPPFNAWEIWLTTDGANSWNDITPFVDGAGYGLVLSSFNQQIRKVFFSLPGSVNWYAFLRKQNAEQDTLFSRAGIGGNWYVLHEFIGIIGMADINIGNELQFYARGTSADFQIMGSSDGGFNWLDKEGDLAAVLGGSVATQGSTAIQVVWVV</sequence>
<protein>
    <submittedName>
        <fullName evidence="1">Uncharacterized protein</fullName>
    </submittedName>
</protein>
<evidence type="ECO:0000313" key="1">
    <source>
        <dbReference type="EMBL" id="KKK61525.1"/>
    </source>
</evidence>
<feature type="non-terminal residue" evidence="1">
    <location>
        <position position="1"/>
    </location>
</feature>
<comment type="caution">
    <text evidence="1">The sequence shown here is derived from an EMBL/GenBank/DDBJ whole genome shotgun (WGS) entry which is preliminary data.</text>
</comment>
<proteinExistence type="predicted"/>